<dbReference type="Proteomes" id="UP001570417">
    <property type="component" value="Unassembled WGS sequence"/>
</dbReference>
<feature type="transmembrane region" description="Helical" evidence="1">
    <location>
        <begin position="12"/>
        <end position="34"/>
    </location>
</feature>
<proteinExistence type="predicted"/>
<feature type="transmembrane region" description="Helical" evidence="1">
    <location>
        <begin position="159"/>
        <end position="176"/>
    </location>
</feature>
<evidence type="ECO:0000256" key="1">
    <source>
        <dbReference type="SAM" id="Phobius"/>
    </source>
</evidence>
<keyword evidence="3" id="KW-1185">Reference proteome</keyword>
<name>A0ABV4NHT1_9VIBR</name>
<dbReference type="RefSeq" id="WP_372268402.1">
    <property type="nucleotide sequence ID" value="NZ_JBFRUW010000113.1"/>
</dbReference>
<keyword evidence="1" id="KW-0472">Membrane</keyword>
<comment type="caution">
    <text evidence="2">The sequence shown here is derived from an EMBL/GenBank/DDBJ whole genome shotgun (WGS) entry which is preliminary data.</text>
</comment>
<organism evidence="2 3">
    <name type="scientific">Vibrio gallaecicus</name>
    <dbReference type="NCBI Taxonomy" id="552386"/>
    <lineage>
        <taxon>Bacteria</taxon>
        <taxon>Pseudomonadati</taxon>
        <taxon>Pseudomonadota</taxon>
        <taxon>Gammaproteobacteria</taxon>
        <taxon>Vibrionales</taxon>
        <taxon>Vibrionaceae</taxon>
        <taxon>Vibrio</taxon>
    </lineage>
</organism>
<evidence type="ECO:0000313" key="3">
    <source>
        <dbReference type="Proteomes" id="UP001570417"/>
    </source>
</evidence>
<feature type="transmembrane region" description="Helical" evidence="1">
    <location>
        <begin position="77"/>
        <end position="96"/>
    </location>
</feature>
<accession>A0ABV4NHT1</accession>
<dbReference type="EMBL" id="JBFRUW010000113">
    <property type="protein sequence ID" value="MFA0570716.1"/>
    <property type="molecule type" value="Genomic_DNA"/>
</dbReference>
<sequence>MKTYSPYKGAFIGRVLMLALIIITLVSVNGGLAAKFHHKEGFLSSAYFYLSIVDIVLITLVMFRIRNAVYALGLNVTLQFFLPFGYSIVMLTFILFTDYLPELIGFFMSLKNNCLDVLLAGLLLFDSKGGEELYRTILNALPSIKIQWGEGEPVTISEVLIVVLILMSDFLVFFFIKSKRL</sequence>
<protein>
    <submittedName>
        <fullName evidence="2">Uncharacterized protein</fullName>
    </submittedName>
</protein>
<evidence type="ECO:0000313" key="2">
    <source>
        <dbReference type="EMBL" id="MFA0570716.1"/>
    </source>
</evidence>
<feature type="transmembrane region" description="Helical" evidence="1">
    <location>
        <begin position="46"/>
        <end position="65"/>
    </location>
</feature>
<reference evidence="2 3" key="1">
    <citation type="journal article" date="2024" name="ISME J.">
        <title>Tailless and filamentous prophages are predominant in marine Vibrio.</title>
        <authorList>
            <person name="Steensen K."/>
            <person name="Seneca J."/>
            <person name="Bartlau N."/>
            <person name="Yu X.A."/>
            <person name="Hussain F.A."/>
            <person name="Polz M.F."/>
        </authorList>
    </citation>
    <scope>NUCLEOTIDE SEQUENCE [LARGE SCALE GENOMIC DNA]</scope>
    <source>
        <strain evidence="2 3">10N.222.51.A1</strain>
    </source>
</reference>
<keyword evidence="1" id="KW-0812">Transmembrane</keyword>
<feature type="transmembrane region" description="Helical" evidence="1">
    <location>
        <begin position="103"/>
        <end position="125"/>
    </location>
</feature>
<gene>
    <name evidence="2" type="ORF">AB4566_20890</name>
</gene>
<keyword evidence="1" id="KW-1133">Transmembrane helix</keyword>